<dbReference type="Proteomes" id="UP000789920">
    <property type="component" value="Unassembled WGS sequence"/>
</dbReference>
<keyword evidence="2" id="KW-1185">Reference proteome</keyword>
<name>A0ACA9SZT4_9GLOM</name>
<feature type="non-terminal residue" evidence="1">
    <location>
        <position position="106"/>
    </location>
</feature>
<evidence type="ECO:0000313" key="1">
    <source>
        <dbReference type="EMBL" id="CAG8852262.1"/>
    </source>
</evidence>
<accession>A0ACA9SZT4</accession>
<sequence length="106" mass="12793">KKYWNHFSDKCRRNLDPALVYAEFSIIKGSNPEVECLSREEYLAVNIKKYPIFYDRNEIYDLFEKYEKMKKLNYDYDSIDRTRAVLRCAKRDSLGGPHIHEVYIDE</sequence>
<dbReference type="EMBL" id="CAJVQC010180958">
    <property type="protein sequence ID" value="CAG8852262.1"/>
    <property type="molecule type" value="Genomic_DNA"/>
</dbReference>
<gene>
    <name evidence="1" type="ORF">RPERSI_LOCUS36984</name>
</gene>
<organism evidence="1 2">
    <name type="scientific">Racocetra persica</name>
    <dbReference type="NCBI Taxonomy" id="160502"/>
    <lineage>
        <taxon>Eukaryota</taxon>
        <taxon>Fungi</taxon>
        <taxon>Fungi incertae sedis</taxon>
        <taxon>Mucoromycota</taxon>
        <taxon>Glomeromycotina</taxon>
        <taxon>Glomeromycetes</taxon>
        <taxon>Diversisporales</taxon>
        <taxon>Gigasporaceae</taxon>
        <taxon>Racocetra</taxon>
    </lineage>
</organism>
<proteinExistence type="predicted"/>
<reference evidence="1" key="1">
    <citation type="submission" date="2021-06" db="EMBL/GenBank/DDBJ databases">
        <authorList>
            <person name="Kallberg Y."/>
            <person name="Tangrot J."/>
            <person name="Rosling A."/>
        </authorList>
    </citation>
    <scope>NUCLEOTIDE SEQUENCE</scope>
    <source>
        <strain evidence="1">MA461A</strain>
    </source>
</reference>
<feature type="non-terminal residue" evidence="1">
    <location>
        <position position="1"/>
    </location>
</feature>
<protein>
    <submittedName>
        <fullName evidence="1">6291_t:CDS:1</fullName>
    </submittedName>
</protein>
<comment type="caution">
    <text evidence="1">The sequence shown here is derived from an EMBL/GenBank/DDBJ whole genome shotgun (WGS) entry which is preliminary data.</text>
</comment>
<evidence type="ECO:0000313" key="2">
    <source>
        <dbReference type="Proteomes" id="UP000789920"/>
    </source>
</evidence>